<evidence type="ECO:0000259" key="6">
    <source>
        <dbReference type="Pfam" id="PF03330"/>
    </source>
</evidence>
<organism evidence="7 8">
    <name type="scientific">Caballeronia hypogeia</name>
    <dbReference type="NCBI Taxonomy" id="1777140"/>
    <lineage>
        <taxon>Bacteria</taxon>
        <taxon>Pseudomonadati</taxon>
        <taxon>Pseudomonadota</taxon>
        <taxon>Betaproteobacteria</taxon>
        <taxon>Burkholderiales</taxon>
        <taxon>Burkholderiaceae</taxon>
        <taxon>Caballeronia</taxon>
    </lineage>
</organism>
<evidence type="ECO:0000256" key="2">
    <source>
        <dbReference type="ARBA" id="ARBA00023316"/>
    </source>
</evidence>
<dbReference type="InterPro" id="IPR012997">
    <property type="entry name" value="RplA"/>
</dbReference>
<comment type="similarity">
    <text evidence="3 4">Belongs to the RlpA family.</text>
</comment>
<dbReference type="Proteomes" id="UP000054851">
    <property type="component" value="Unassembled WGS sequence"/>
</dbReference>
<comment type="caution">
    <text evidence="7">The sequence shown here is derived from an EMBL/GenBank/DDBJ whole genome shotgun (WGS) entry which is preliminary data.</text>
</comment>
<dbReference type="SUPFAM" id="SSF50685">
    <property type="entry name" value="Barwin-like endoglucanases"/>
    <property type="match status" value="1"/>
</dbReference>
<dbReference type="AlphaFoldDB" id="A0A158DQW2"/>
<evidence type="ECO:0000313" key="8">
    <source>
        <dbReference type="Proteomes" id="UP000054851"/>
    </source>
</evidence>
<dbReference type="NCBIfam" id="TIGR00413">
    <property type="entry name" value="rlpA"/>
    <property type="match status" value="1"/>
</dbReference>
<dbReference type="InterPro" id="IPR034718">
    <property type="entry name" value="RlpA"/>
</dbReference>
<dbReference type="STRING" id="1777140.AWB79_07379"/>
<dbReference type="InterPro" id="IPR009009">
    <property type="entry name" value="RlpA-like_DPBB"/>
</dbReference>
<dbReference type="GO" id="GO:0008932">
    <property type="term" value="F:lytic endotransglycosylase activity"/>
    <property type="evidence" value="ECO:0007669"/>
    <property type="project" value="UniProtKB-UniRule"/>
</dbReference>
<proteinExistence type="inferred from homology"/>
<evidence type="ECO:0000256" key="5">
    <source>
        <dbReference type="SAM" id="MobiDB-lite"/>
    </source>
</evidence>
<dbReference type="Pfam" id="PF03330">
    <property type="entry name" value="DPBB_1"/>
    <property type="match status" value="1"/>
</dbReference>
<evidence type="ECO:0000256" key="1">
    <source>
        <dbReference type="ARBA" id="ARBA00023239"/>
    </source>
</evidence>
<comment type="function">
    <text evidence="3">Lytic transglycosylase with a strong preference for naked glycan strands that lack stem peptides.</text>
</comment>
<accession>A0A158DQW2</accession>
<name>A0A158DQW2_9BURK</name>
<feature type="compositionally biased region" description="Polar residues" evidence="5">
    <location>
        <begin position="85"/>
        <end position="95"/>
    </location>
</feature>
<dbReference type="GO" id="GO:0071555">
    <property type="term" value="P:cell wall organization"/>
    <property type="evidence" value="ECO:0007669"/>
    <property type="project" value="UniProtKB-KW"/>
</dbReference>
<dbReference type="PANTHER" id="PTHR34183">
    <property type="entry name" value="ENDOLYTIC PEPTIDOGLYCAN TRANSGLYCOSYLASE RLPA"/>
    <property type="match status" value="1"/>
</dbReference>
<keyword evidence="1 3" id="KW-0456">Lyase</keyword>
<keyword evidence="3" id="KW-0732">Signal</keyword>
<dbReference type="HAMAP" id="MF_02071">
    <property type="entry name" value="RlpA"/>
    <property type="match status" value="1"/>
</dbReference>
<keyword evidence="2 3" id="KW-0961">Cell wall biogenesis/degradation</keyword>
<dbReference type="Gene3D" id="2.40.40.10">
    <property type="entry name" value="RlpA-like domain"/>
    <property type="match status" value="1"/>
</dbReference>
<feature type="compositionally biased region" description="Basic and acidic residues" evidence="5">
    <location>
        <begin position="52"/>
        <end position="62"/>
    </location>
</feature>
<feature type="signal peptide" evidence="3">
    <location>
        <begin position="1"/>
        <end position="34"/>
    </location>
</feature>
<dbReference type="RefSeq" id="WP_061172376.1">
    <property type="nucleotide sequence ID" value="NZ_FCOA02000054.1"/>
</dbReference>
<protein>
    <recommendedName>
        <fullName evidence="3">Endolytic peptidoglycan transglycosylase RlpA</fullName>
        <ecNumber evidence="3">4.2.2.-</ecNumber>
    </recommendedName>
</protein>
<dbReference type="InterPro" id="IPR036908">
    <property type="entry name" value="RlpA-like_sf"/>
</dbReference>
<sequence precursor="true">MKWYRRSCLHCRSRGWLRIFAGLICSSFLSTALAAHTNASANHLHQHSASKAGRDGGLDRSGKARRGKASYYSRSFYRKKMSDGTKMNPQSNAAASKTLPLGTSARVTNLENGNSDVVQIRDRGPHVKDRIVDVSPKTADNLGMKKDGTALVEVKPIDVPQLDGSVKRGAGAR</sequence>
<evidence type="ECO:0000313" key="7">
    <source>
        <dbReference type="EMBL" id="SAK96810.1"/>
    </source>
</evidence>
<feature type="region of interest" description="Disordered" evidence="5">
    <location>
        <begin position="44"/>
        <end position="75"/>
    </location>
</feature>
<dbReference type="OrthoDB" id="9779128at2"/>
<dbReference type="PANTHER" id="PTHR34183:SF8">
    <property type="entry name" value="ENDOLYTIC PEPTIDOGLYCAN TRANSGLYCOSYLASE RLPA-RELATED"/>
    <property type="match status" value="1"/>
</dbReference>
<dbReference type="EMBL" id="FCOA02000054">
    <property type="protein sequence ID" value="SAK96810.1"/>
    <property type="molecule type" value="Genomic_DNA"/>
</dbReference>
<dbReference type="EC" id="4.2.2.-" evidence="3"/>
<evidence type="ECO:0000256" key="4">
    <source>
        <dbReference type="RuleBase" id="RU003495"/>
    </source>
</evidence>
<keyword evidence="8" id="KW-1185">Reference proteome</keyword>
<feature type="chain" id="PRO_5009986171" description="Endolytic peptidoglycan transglycosylase RlpA" evidence="3">
    <location>
        <begin position="35"/>
        <end position="173"/>
    </location>
</feature>
<evidence type="ECO:0000256" key="3">
    <source>
        <dbReference type="HAMAP-Rule" id="MF_02071"/>
    </source>
</evidence>
<reference evidence="7" key="1">
    <citation type="submission" date="2016-01" db="EMBL/GenBank/DDBJ databases">
        <authorList>
            <person name="Peeters C."/>
        </authorList>
    </citation>
    <scope>NUCLEOTIDE SEQUENCE</scope>
    <source>
        <strain evidence="7">LMG 29322</strain>
    </source>
</reference>
<feature type="domain" description="RlpA-like protein double-psi beta-barrel" evidence="6">
    <location>
        <begin position="67"/>
        <end position="153"/>
    </location>
</feature>
<feature type="region of interest" description="Disordered" evidence="5">
    <location>
        <begin position="81"/>
        <end position="100"/>
    </location>
</feature>
<gene>
    <name evidence="3" type="primary">rlpA</name>
    <name evidence="7" type="ORF">AWB79_07379</name>
</gene>
<dbReference type="CDD" id="cd22268">
    <property type="entry name" value="DPBB_RlpA-like"/>
    <property type="match status" value="1"/>
</dbReference>
<dbReference type="GO" id="GO:0000270">
    <property type="term" value="P:peptidoglycan metabolic process"/>
    <property type="evidence" value="ECO:0007669"/>
    <property type="project" value="UniProtKB-UniRule"/>
</dbReference>